<evidence type="ECO:0000256" key="7">
    <source>
        <dbReference type="ARBA" id="ARBA00022741"/>
    </source>
</evidence>
<evidence type="ECO:0000256" key="5">
    <source>
        <dbReference type="ARBA" id="ARBA00022694"/>
    </source>
</evidence>
<evidence type="ECO:0000256" key="3">
    <source>
        <dbReference type="ARBA" id="ARBA00019010"/>
    </source>
</evidence>
<dbReference type="GO" id="GO:0005524">
    <property type="term" value="F:ATP binding"/>
    <property type="evidence" value="ECO:0007669"/>
    <property type="project" value="UniProtKB-KW"/>
</dbReference>
<dbReference type="InterPro" id="IPR027417">
    <property type="entry name" value="P-loop_NTPase"/>
</dbReference>
<dbReference type="PANTHER" id="PTHR33540">
    <property type="entry name" value="TRNA THREONYLCARBAMOYLADENOSINE BIOSYNTHESIS PROTEIN TSAE"/>
    <property type="match status" value="1"/>
</dbReference>
<dbReference type="AlphaFoldDB" id="A0A1H6VWL3"/>
<keyword evidence="7" id="KW-0547">Nucleotide-binding</keyword>
<dbReference type="NCBIfam" id="TIGR00150">
    <property type="entry name" value="T6A_YjeE"/>
    <property type="match status" value="1"/>
</dbReference>
<comment type="subcellular location">
    <subcellularLocation>
        <location evidence="1">Cytoplasm</location>
    </subcellularLocation>
</comment>
<proteinExistence type="inferred from homology"/>
<dbReference type="SUPFAM" id="SSF52540">
    <property type="entry name" value="P-loop containing nucleoside triphosphate hydrolases"/>
    <property type="match status" value="1"/>
</dbReference>
<dbReference type="GO" id="GO:0005737">
    <property type="term" value="C:cytoplasm"/>
    <property type="evidence" value="ECO:0007669"/>
    <property type="project" value="UniProtKB-SubCell"/>
</dbReference>
<dbReference type="PANTHER" id="PTHR33540:SF2">
    <property type="entry name" value="TRNA THREONYLCARBAMOYLADENOSINE BIOSYNTHESIS PROTEIN TSAE"/>
    <property type="match status" value="1"/>
</dbReference>
<keyword evidence="9" id="KW-0460">Magnesium</keyword>
<sequence length="138" mass="15708">MTATFTLEEINKVAKDILATPNLKKVITFHATMGVGKTTLIKELVKELGVTGNSSSPTFSLVNEYQSENGEIIYHFDLYRLNNELEAYDMGIDEYFYSGNWCFIEWPEKVPHLLPLDHASIVIRSLPNGKRELLLKND</sequence>
<name>A0A1H6VWL3_9FLAO</name>
<protein>
    <recommendedName>
        <fullName evidence="3">tRNA threonylcarbamoyladenosine biosynthesis protein TsaE</fullName>
    </recommendedName>
    <alternativeName>
        <fullName evidence="10">t(6)A37 threonylcarbamoyladenosine biosynthesis protein TsaE</fullName>
    </alternativeName>
</protein>
<dbReference type="STRING" id="402734.SAMN05660918_2304"/>
<dbReference type="InterPro" id="IPR003442">
    <property type="entry name" value="T6A_TsaE"/>
</dbReference>
<dbReference type="Pfam" id="PF02367">
    <property type="entry name" value="TsaE"/>
    <property type="match status" value="1"/>
</dbReference>
<keyword evidence="12" id="KW-1185">Reference proteome</keyword>
<dbReference type="EMBL" id="FNYA01000006">
    <property type="protein sequence ID" value="SEJ08086.1"/>
    <property type="molecule type" value="Genomic_DNA"/>
</dbReference>
<dbReference type="OrthoDB" id="9815896at2"/>
<dbReference type="RefSeq" id="WP_091313449.1">
    <property type="nucleotide sequence ID" value="NZ_CBCSJU010000001.1"/>
</dbReference>
<evidence type="ECO:0000256" key="10">
    <source>
        <dbReference type="ARBA" id="ARBA00032441"/>
    </source>
</evidence>
<keyword evidence="5" id="KW-0819">tRNA processing</keyword>
<reference evidence="12" key="1">
    <citation type="submission" date="2016-10" db="EMBL/GenBank/DDBJ databases">
        <authorList>
            <person name="Varghese N."/>
            <person name="Submissions S."/>
        </authorList>
    </citation>
    <scope>NUCLEOTIDE SEQUENCE [LARGE SCALE GENOMIC DNA]</scope>
    <source>
        <strain evidence="12">DSM 17934</strain>
    </source>
</reference>
<accession>A0A1H6VWL3</accession>
<comment type="similarity">
    <text evidence="2">Belongs to the TsaE family.</text>
</comment>
<organism evidence="11 12">
    <name type="scientific">Flavobacterium terrigena</name>
    <dbReference type="NCBI Taxonomy" id="402734"/>
    <lineage>
        <taxon>Bacteria</taxon>
        <taxon>Pseudomonadati</taxon>
        <taxon>Bacteroidota</taxon>
        <taxon>Flavobacteriia</taxon>
        <taxon>Flavobacteriales</taxon>
        <taxon>Flavobacteriaceae</taxon>
        <taxon>Flavobacterium</taxon>
    </lineage>
</organism>
<evidence type="ECO:0000256" key="2">
    <source>
        <dbReference type="ARBA" id="ARBA00007599"/>
    </source>
</evidence>
<evidence type="ECO:0000313" key="11">
    <source>
        <dbReference type="EMBL" id="SEJ08086.1"/>
    </source>
</evidence>
<evidence type="ECO:0000256" key="9">
    <source>
        <dbReference type="ARBA" id="ARBA00022842"/>
    </source>
</evidence>
<evidence type="ECO:0000256" key="1">
    <source>
        <dbReference type="ARBA" id="ARBA00004496"/>
    </source>
</evidence>
<keyword evidence="8" id="KW-0067">ATP-binding</keyword>
<dbReference type="Proteomes" id="UP000199702">
    <property type="component" value="Unassembled WGS sequence"/>
</dbReference>
<dbReference type="GO" id="GO:0002949">
    <property type="term" value="P:tRNA threonylcarbamoyladenosine modification"/>
    <property type="evidence" value="ECO:0007669"/>
    <property type="project" value="InterPro"/>
</dbReference>
<gene>
    <name evidence="11" type="ORF">SAMN05660918_2304</name>
</gene>
<evidence type="ECO:0000256" key="6">
    <source>
        <dbReference type="ARBA" id="ARBA00022723"/>
    </source>
</evidence>
<evidence type="ECO:0000313" key="12">
    <source>
        <dbReference type="Proteomes" id="UP000199702"/>
    </source>
</evidence>
<evidence type="ECO:0000256" key="8">
    <source>
        <dbReference type="ARBA" id="ARBA00022840"/>
    </source>
</evidence>
<keyword evidence="6" id="KW-0479">Metal-binding</keyword>
<keyword evidence="4" id="KW-0963">Cytoplasm</keyword>
<dbReference type="Gene3D" id="3.40.50.300">
    <property type="entry name" value="P-loop containing nucleotide triphosphate hydrolases"/>
    <property type="match status" value="1"/>
</dbReference>
<dbReference type="GO" id="GO:0046872">
    <property type="term" value="F:metal ion binding"/>
    <property type="evidence" value="ECO:0007669"/>
    <property type="project" value="UniProtKB-KW"/>
</dbReference>
<evidence type="ECO:0000256" key="4">
    <source>
        <dbReference type="ARBA" id="ARBA00022490"/>
    </source>
</evidence>